<name>A0A084UBJ5_9HYPH</name>
<reference evidence="1 2" key="1">
    <citation type="submission" date="2014-05" db="EMBL/GenBank/DDBJ databases">
        <title>Draft Genome Sequence of Nitratireductor basaltis Strain UMTGB225, A Marine Bacterium Isolated from Green Barrel Tunicate.</title>
        <authorList>
            <person name="Gan H.Y."/>
        </authorList>
    </citation>
    <scope>NUCLEOTIDE SEQUENCE [LARGE SCALE GENOMIC DNA]</scope>
    <source>
        <strain evidence="1 2">UMTGB225</strain>
    </source>
</reference>
<dbReference type="EMBL" id="JMQM01000001">
    <property type="protein sequence ID" value="KFB10331.1"/>
    <property type="molecule type" value="Genomic_DNA"/>
</dbReference>
<dbReference type="STRING" id="472175.EL18_01362"/>
<evidence type="ECO:0000313" key="2">
    <source>
        <dbReference type="Proteomes" id="UP000053675"/>
    </source>
</evidence>
<dbReference type="Proteomes" id="UP000053675">
    <property type="component" value="Unassembled WGS sequence"/>
</dbReference>
<keyword evidence="2" id="KW-1185">Reference proteome</keyword>
<dbReference type="PATRIC" id="fig|472175.3.peg.1376"/>
<accession>A0A084UBJ5</accession>
<proteinExistence type="predicted"/>
<sequence>MREISVILEGASNRLKREQNANAWLAWHTAALSRITPKKFPKLKDMMSEAGKPSGRQMTPEQIQEVMRGIFASRKQKG</sequence>
<dbReference type="AlphaFoldDB" id="A0A084UBJ5"/>
<gene>
    <name evidence="1" type="ORF">EL18_01362</name>
</gene>
<protein>
    <submittedName>
        <fullName evidence="1">Uncharacterized protein</fullName>
    </submittedName>
</protein>
<organism evidence="1 2">
    <name type="scientific">Nitratireductor basaltis</name>
    <dbReference type="NCBI Taxonomy" id="472175"/>
    <lineage>
        <taxon>Bacteria</taxon>
        <taxon>Pseudomonadati</taxon>
        <taxon>Pseudomonadota</taxon>
        <taxon>Alphaproteobacteria</taxon>
        <taxon>Hyphomicrobiales</taxon>
        <taxon>Phyllobacteriaceae</taxon>
        <taxon>Nitratireductor</taxon>
    </lineage>
</organism>
<evidence type="ECO:0000313" key="1">
    <source>
        <dbReference type="EMBL" id="KFB10331.1"/>
    </source>
</evidence>
<comment type="caution">
    <text evidence="1">The sequence shown here is derived from an EMBL/GenBank/DDBJ whole genome shotgun (WGS) entry which is preliminary data.</text>
</comment>
<dbReference type="RefSeq" id="WP_244444528.1">
    <property type="nucleotide sequence ID" value="NZ_JMQM01000001.1"/>
</dbReference>